<accession>A0A699RSV2</accession>
<feature type="region of interest" description="Disordered" evidence="1">
    <location>
        <begin position="99"/>
        <end position="118"/>
    </location>
</feature>
<name>A0A699RSV2_TANCI</name>
<feature type="non-terminal residue" evidence="2">
    <location>
        <position position="1"/>
    </location>
</feature>
<sequence>FDELHFEEEILVFLQFLRHNGEIRRLIDRNVDFGYLLWEDFVYQVEHKDAKKSNEMYYLRFTKNIQQFGAMLPIELTNEDIINLEAYNEYYAVATGATPPKTKASVRKTKSSSDTTVTPLTDAVRTRLSTSAKGKQPAKASKAKSLTVLFKVAMTEAE</sequence>
<comment type="caution">
    <text evidence="2">The sequence shown here is derived from an EMBL/GenBank/DDBJ whole genome shotgun (WGS) entry which is preliminary data.</text>
</comment>
<reference evidence="2" key="1">
    <citation type="journal article" date="2019" name="Sci. Rep.">
        <title>Draft genome of Tanacetum cinerariifolium, the natural source of mosquito coil.</title>
        <authorList>
            <person name="Yamashiro T."/>
            <person name="Shiraishi A."/>
            <person name="Satake H."/>
            <person name="Nakayama K."/>
        </authorList>
    </citation>
    <scope>NUCLEOTIDE SEQUENCE</scope>
</reference>
<organism evidence="2">
    <name type="scientific">Tanacetum cinerariifolium</name>
    <name type="common">Dalmatian daisy</name>
    <name type="synonym">Chrysanthemum cinerariifolium</name>
    <dbReference type="NCBI Taxonomy" id="118510"/>
    <lineage>
        <taxon>Eukaryota</taxon>
        <taxon>Viridiplantae</taxon>
        <taxon>Streptophyta</taxon>
        <taxon>Embryophyta</taxon>
        <taxon>Tracheophyta</taxon>
        <taxon>Spermatophyta</taxon>
        <taxon>Magnoliopsida</taxon>
        <taxon>eudicotyledons</taxon>
        <taxon>Gunneridae</taxon>
        <taxon>Pentapetalae</taxon>
        <taxon>asterids</taxon>
        <taxon>campanulids</taxon>
        <taxon>Asterales</taxon>
        <taxon>Asteraceae</taxon>
        <taxon>Asteroideae</taxon>
        <taxon>Anthemideae</taxon>
        <taxon>Anthemidinae</taxon>
        <taxon>Tanacetum</taxon>
    </lineage>
</organism>
<protein>
    <submittedName>
        <fullName evidence="2">Uncharacterized protein</fullName>
    </submittedName>
</protein>
<evidence type="ECO:0000313" key="2">
    <source>
        <dbReference type="EMBL" id="GFC87182.1"/>
    </source>
</evidence>
<proteinExistence type="predicted"/>
<dbReference type="EMBL" id="BKCJ011108985">
    <property type="protein sequence ID" value="GFC87182.1"/>
    <property type="molecule type" value="Genomic_DNA"/>
</dbReference>
<gene>
    <name evidence="2" type="ORF">Tci_859152</name>
</gene>
<dbReference type="AlphaFoldDB" id="A0A699RSV2"/>
<evidence type="ECO:0000256" key="1">
    <source>
        <dbReference type="SAM" id="MobiDB-lite"/>
    </source>
</evidence>